<reference evidence="2 3" key="1">
    <citation type="submission" date="2019-08" db="EMBL/GenBank/DDBJ databases">
        <authorList>
            <person name="Peeters C."/>
        </authorList>
    </citation>
    <scope>NUCLEOTIDE SEQUENCE [LARGE SCALE GENOMIC DNA]</scope>
    <source>
        <strain evidence="2 3">LMG 30175</strain>
    </source>
</reference>
<protein>
    <submittedName>
        <fullName evidence="2">Uncharacterized protein</fullName>
    </submittedName>
</protein>
<dbReference type="Proteomes" id="UP000414233">
    <property type="component" value="Unassembled WGS sequence"/>
</dbReference>
<feature type="chain" id="PRO_5022843431" evidence="1">
    <location>
        <begin position="25"/>
        <end position="168"/>
    </location>
</feature>
<evidence type="ECO:0000313" key="2">
    <source>
        <dbReference type="EMBL" id="VVE58216.1"/>
    </source>
</evidence>
<keyword evidence="1" id="KW-0732">Signal</keyword>
<sequence length="168" mass="18171">MKLNRILAGVSMAVGMVVTTLANASPPLNPYGPSASDYIAGARRSMASTFGKNSDALIFAVQPLNDGYIVFTRKSCPEPHDASGKSQDGGAEAIYFKYGGEIKQAGCWVPYADAAALKWADTDGTVTPMRAVQWANVFLSPDGKQYLLKKYGDKFRAMVQHENANRAW</sequence>
<gene>
    <name evidence="2" type="ORF">PTE30175_05201</name>
</gene>
<evidence type="ECO:0000313" key="3">
    <source>
        <dbReference type="Proteomes" id="UP000414233"/>
    </source>
</evidence>
<dbReference type="AlphaFoldDB" id="A0A5E4ZB09"/>
<evidence type="ECO:0000256" key="1">
    <source>
        <dbReference type="SAM" id="SignalP"/>
    </source>
</evidence>
<name>A0A5E4ZB09_9BURK</name>
<organism evidence="2 3">
    <name type="scientific">Pandoraea terrae</name>
    <dbReference type="NCBI Taxonomy" id="1537710"/>
    <lineage>
        <taxon>Bacteria</taxon>
        <taxon>Pseudomonadati</taxon>
        <taxon>Pseudomonadota</taxon>
        <taxon>Betaproteobacteria</taxon>
        <taxon>Burkholderiales</taxon>
        <taxon>Burkholderiaceae</taxon>
        <taxon>Pandoraea</taxon>
    </lineage>
</organism>
<accession>A0A5E4ZB09</accession>
<keyword evidence="3" id="KW-1185">Reference proteome</keyword>
<feature type="signal peptide" evidence="1">
    <location>
        <begin position="1"/>
        <end position="24"/>
    </location>
</feature>
<proteinExistence type="predicted"/>
<dbReference type="EMBL" id="CABPRZ010000036">
    <property type="protein sequence ID" value="VVE58216.1"/>
    <property type="molecule type" value="Genomic_DNA"/>
</dbReference>